<evidence type="ECO:0000256" key="3">
    <source>
        <dbReference type="ARBA" id="ARBA00022553"/>
    </source>
</evidence>
<dbReference type="InterPro" id="IPR000700">
    <property type="entry name" value="PAS-assoc_C"/>
</dbReference>
<evidence type="ECO:0000256" key="2">
    <source>
        <dbReference type="ARBA" id="ARBA00012438"/>
    </source>
</evidence>
<keyword evidence="3" id="KW-0597">Phosphoprotein</keyword>
<organism evidence="12 13">
    <name type="scientific">Roseateles aquae</name>
    <dbReference type="NCBI Taxonomy" id="3077235"/>
    <lineage>
        <taxon>Bacteria</taxon>
        <taxon>Pseudomonadati</taxon>
        <taxon>Pseudomonadota</taxon>
        <taxon>Betaproteobacteria</taxon>
        <taxon>Burkholderiales</taxon>
        <taxon>Sphaerotilaceae</taxon>
        <taxon>Roseateles</taxon>
    </lineage>
</organism>
<dbReference type="InterPro" id="IPR003594">
    <property type="entry name" value="HATPase_dom"/>
</dbReference>
<keyword evidence="8" id="KW-0843">Virulence</keyword>
<dbReference type="InterPro" id="IPR013656">
    <property type="entry name" value="PAS_4"/>
</dbReference>
<evidence type="ECO:0000313" key="13">
    <source>
        <dbReference type="Proteomes" id="UP001246372"/>
    </source>
</evidence>
<dbReference type="PANTHER" id="PTHR41523">
    <property type="entry name" value="TWO-COMPONENT SYSTEM SENSOR PROTEIN"/>
    <property type="match status" value="1"/>
</dbReference>
<dbReference type="Gene3D" id="3.30.565.10">
    <property type="entry name" value="Histidine kinase-like ATPase, C-terminal domain"/>
    <property type="match status" value="1"/>
</dbReference>
<dbReference type="SMART" id="SM00387">
    <property type="entry name" value="HATPase_c"/>
    <property type="match status" value="1"/>
</dbReference>
<dbReference type="CDD" id="cd00130">
    <property type="entry name" value="PAS"/>
    <property type="match status" value="2"/>
</dbReference>
<dbReference type="Proteomes" id="UP001246372">
    <property type="component" value="Unassembled WGS sequence"/>
</dbReference>
<feature type="domain" description="PAS" evidence="10">
    <location>
        <begin position="12"/>
        <end position="82"/>
    </location>
</feature>
<feature type="domain" description="PAC" evidence="11">
    <location>
        <begin position="210"/>
        <end position="269"/>
    </location>
</feature>
<dbReference type="EMBL" id="JAVXZY010000004">
    <property type="protein sequence ID" value="MDT9000013.1"/>
    <property type="molecule type" value="Genomic_DNA"/>
</dbReference>
<evidence type="ECO:0000259" key="10">
    <source>
        <dbReference type="PROSITE" id="PS50112"/>
    </source>
</evidence>
<reference evidence="12" key="1">
    <citation type="submission" date="2023-09" db="EMBL/GenBank/DDBJ databases">
        <title>Paucibacter sp. APW11 Genome sequencing and assembly.</title>
        <authorList>
            <person name="Kim I."/>
        </authorList>
    </citation>
    <scope>NUCLEOTIDE SEQUENCE</scope>
    <source>
        <strain evidence="12">APW11</strain>
    </source>
</reference>
<evidence type="ECO:0000313" key="12">
    <source>
        <dbReference type="EMBL" id="MDT9000013.1"/>
    </source>
</evidence>
<evidence type="ECO:0000256" key="5">
    <source>
        <dbReference type="ARBA" id="ARBA00022741"/>
    </source>
</evidence>
<evidence type="ECO:0000256" key="6">
    <source>
        <dbReference type="ARBA" id="ARBA00022777"/>
    </source>
</evidence>
<feature type="domain" description="PAS" evidence="10">
    <location>
        <begin position="270"/>
        <end position="340"/>
    </location>
</feature>
<feature type="domain" description="Histidine kinase" evidence="9">
    <location>
        <begin position="406"/>
        <end position="601"/>
    </location>
</feature>
<dbReference type="PANTHER" id="PTHR41523:SF8">
    <property type="entry name" value="ETHYLENE RESPONSE SENSOR PROTEIN"/>
    <property type="match status" value="1"/>
</dbReference>
<dbReference type="Gene3D" id="3.30.450.20">
    <property type="entry name" value="PAS domain"/>
    <property type="match status" value="3"/>
</dbReference>
<dbReference type="EC" id="2.7.13.3" evidence="2"/>
<protein>
    <recommendedName>
        <fullName evidence="2">histidine kinase</fullName>
        <ecNumber evidence="2">2.7.13.3</ecNumber>
    </recommendedName>
</protein>
<dbReference type="PROSITE" id="PS50112">
    <property type="entry name" value="PAS"/>
    <property type="match status" value="2"/>
</dbReference>
<dbReference type="Pfam" id="PF08448">
    <property type="entry name" value="PAS_4"/>
    <property type="match status" value="3"/>
</dbReference>
<comment type="caution">
    <text evidence="12">The sequence shown here is derived from an EMBL/GenBank/DDBJ whole genome shotgun (WGS) entry which is preliminary data.</text>
</comment>
<evidence type="ECO:0000256" key="7">
    <source>
        <dbReference type="ARBA" id="ARBA00022840"/>
    </source>
</evidence>
<dbReference type="InterPro" id="IPR000014">
    <property type="entry name" value="PAS"/>
</dbReference>
<comment type="catalytic activity">
    <reaction evidence="1">
        <text>ATP + protein L-histidine = ADP + protein N-phospho-L-histidine.</text>
        <dbReference type="EC" id="2.7.13.3"/>
    </reaction>
</comment>
<evidence type="ECO:0000259" key="9">
    <source>
        <dbReference type="PROSITE" id="PS50109"/>
    </source>
</evidence>
<name>A0ABU3PD01_9BURK</name>
<keyword evidence="4" id="KW-0808">Transferase</keyword>
<keyword evidence="13" id="KW-1185">Reference proteome</keyword>
<dbReference type="SUPFAM" id="SSF55874">
    <property type="entry name" value="ATPase domain of HSP90 chaperone/DNA topoisomerase II/histidine kinase"/>
    <property type="match status" value="1"/>
</dbReference>
<dbReference type="Pfam" id="PF07568">
    <property type="entry name" value="HisKA_2"/>
    <property type="match status" value="1"/>
</dbReference>
<gene>
    <name evidence="12" type="ORF">RQP53_12125</name>
</gene>
<evidence type="ECO:0000259" key="11">
    <source>
        <dbReference type="PROSITE" id="PS50113"/>
    </source>
</evidence>
<dbReference type="PROSITE" id="PS50109">
    <property type="entry name" value="HIS_KIN"/>
    <property type="match status" value="1"/>
</dbReference>
<accession>A0ABU3PD01</accession>
<keyword evidence="7" id="KW-0067">ATP-binding</keyword>
<dbReference type="SUPFAM" id="SSF55785">
    <property type="entry name" value="PYP-like sensor domain (PAS domain)"/>
    <property type="match status" value="3"/>
</dbReference>
<dbReference type="SMART" id="SM00091">
    <property type="entry name" value="PAS"/>
    <property type="match status" value="3"/>
</dbReference>
<evidence type="ECO:0000256" key="1">
    <source>
        <dbReference type="ARBA" id="ARBA00000085"/>
    </source>
</evidence>
<keyword evidence="6" id="KW-0418">Kinase</keyword>
<dbReference type="InterPro" id="IPR036890">
    <property type="entry name" value="HATPase_C_sf"/>
</dbReference>
<proteinExistence type="predicted"/>
<dbReference type="PROSITE" id="PS50113">
    <property type="entry name" value="PAC"/>
    <property type="match status" value="1"/>
</dbReference>
<evidence type="ECO:0000256" key="8">
    <source>
        <dbReference type="ARBA" id="ARBA00023026"/>
    </source>
</evidence>
<evidence type="ECO:0000256" key="4">
    <source>
        <dbReference type="ARBA" id="ARBA00022679"/>
    </source>
</evidence>
<dbReference type="InterPro" id="IPR035965">
    <property type="entry name" value="PAS-like_dom_sf"/>
</dbReference>
<dbReference type="InterPro" id="IPR005467">
    <property type="entry name" value="His_kinase_dom"/>
</dbReference>
<dbReference type="Pfam" id="PF02518">
    <property type="entry name" value="HATPase_c"/>
    <property type="match status" value="1"/>
</dbReference>
<dbReference type="InterPro" id="IPR011495">
    <property type="entry name" value="Sig_transdc_His_kin_sub2_dim/P"/>
</dbReference>
<sequence length="603" mass="65463">MSNSSVEGAGLAQAALQALMCNDLPIGLAVLDHELRYLQINEMLARANGLSVQEHLGRTVREVLPDAADSIEPLLQRVLNGGEALRNLQIEAEVPSLPGELSAWEASYLPLRGTAGHTEGILVQAINRSLERGLQRQQEASETYLRRVLDSLFVFVGVLDTEGRLLEANRAPLEAGDVELEQVRGRYVWDTPWWSHDVAEQAWLRDAVRQAAEGQVLRRDLVVRMAGDSRMAVDFMLAPLRDDAGRITHLIPSGMDISARRASELALQDSEARYRRMFEGSTVGKALIDGEGHIVLANASLAALFGYQAEAMVGLSVHALVPAAQRGHHAEQLQRYMQAPTLRYMAQRQALCALRRDGSEFPVEIALNPMPGGQQVLMTLVDVTERRAAMEQIERALVEKTVLLNELHHRVKNNLQVICSLLSLQAAHAEPAVRLALRDSQARVRAMALLHQLLFERADLSALELGPYLQRLGSLLRETNLDAAAVQLIVEAPMSGLSVTMAQAVPCGLLVNELITNALKHAFPGGRRGQVVVRAWAEDGGVAVEVRDDGIGLPAGVGLGDGGGGGLGFQLLPLLAEQCQGRLSLQGQPGTRVCLQIPLSLSV</sequence>
<dbReference type="NCBIfam" id="TIGR00229">
    <property type="entry name" value="sensory_box"/>
    <property type="match status" value="2"/>
</dbReference>
<keyword evidence="5" id="KW-0547">Nucleotide-binding</keyword>
<dbReference type="RefSeq" id="WP_315650559.1">
    <property type="nucleotide sequence ID" value="NZ_JAVXZY010000004.1"/>
</dbReference>